<dbReference type="EMBL" id="VUJU01011300">
    <property type="protein sequence ID" value="KAF0711322.1"/>
    <property type="molecule type" value="Genomic_DNA"/>
</dbReference>
<keyword evidence="3" id="KW-1185">Reference proteome</keyword>
<dbReference type="Proteomes" id="UP000478052">
    <property type="component" value="Unassembled WGS sequence"/>
</dbReference>
<evidence type="ECO:0000313" key="2">
    <source>
        <dbReference type="EMBL" id="KAF0711322.1"/>
    </source>
</evidence>
<name>A0A6G0VYH6_APHCR</name>
<protein>
    <recommendedName>
        <fullName evidence="1">HAT C-terminal dimerisation domain-containing protein</fullName>
    </recommendedName>
</protein>
<dbReference type="SUPFAM" id="SSF53098">
    <property type="entry name" value="Ribonuclease H-like"/>
    <property type="match status" value="1"/>
</dbReference>
<evidence type="ECO:0000313" key="3">
    <source>
        <dbReference type="Proteomes" id="UP000478052"/>
    </source>
</evidence>
<dbReference type="OrthoDB" id="6627630at2759"/>
<feature type="non-terminal residue" evidence="2">
    <location>
        <position position="460"/>
    </location>
</feature>
<dbReference type="AlphaFoldDB" id="A0A6G0VYH6"/>
<dbReference type="InterPro" id="IPR008906">
    <property type="entry name" value="HATC_C_dom"/>
</dbReference>
<comment type="caution">
    <text evidence="2">The sequence shown here is derived from an EMBL/GenBank/DDBJ whole genome shotgun (WGS) entry which is preliminary data.</text>
</comment>
<reference evidence="2 3" key="1">
    <citation type="submission" date="2019-08" db="EMBL/GenBank/DDBJ databases">
        <title>Whole genome of Aphis craccivora.</title>
        <authorList>
            <person name="Voronova N.V."/>
            <person name="Shulinski R.S."/>
            <person name="Bandarenka Y.V."/>
            <person name="Zhorov D.G."/>
            <person name="Warner D."/>
        </authorList>
    </citation>
    <scope>NUCLEOTIDE SEQUENCE [LARGE SCALE GENOMIC DNA]</scope>
    <source>
        <strain evidence="2">180601</strain>
        <tissue evidence="2">Whole Body</tissue>
    </source>
</reference>
<dbReference type="Pfam" id="PF05699">
    <property type="entry name" value="Dimer_Tnp_hAT"/>
    <property type="match status" value="1"/>
</dbReference>
<accession>A0A6G0VYH6</accession>
<gene>
    <name evidence="2" type="ORF">FWK35_00032796</name>
</gene>
<dbReference type="PANTHER" id="PTHR37162:SF1">
    <property type="entry name" value="BED-TYPE DOMAIN-CONTAINING PROTEIN"/>
    <property type="match status" value="1"/>
</dbReference>
<dbReference type="InterPro" id="IPR012337">
    <property type="entry name" value="RNaseH-like_sf"/>
</dbReference>
<dbReference type="PANTHER" id="PTHR37162">
    <property type="entry name" value="HAT FAMILY DIMERISATION DOMAINCONTAINING PROTEIN-RELATED"/>
    <property type="match status" value="1"/>
</dbReference>
<proteinExistence type="predicted"/>
<dbReference type="GO" id="GO:0046983">
    <property type="term" value="F:protein dimerization activity"/>
    <property type="evidence" value="ECO:0007669"/>
    <property type="project" value="InterPro"/>
</dbReference>
<organism evidence="2 3">
    <name type="scientific">Aphis craccivora</name>
    <name type="common">Cowpea aphid</name>
    <dbReference type="NCBI Taxonomy" id="307492"/>
    <lineage>
        <taxon>Eukaryota</taxon>
        <taxon>Metazoa</taxon>
        <taxon>Ecdysozoa</taxon>
        <taxon>Arthropoda</taxon>
        <taxon>Hexapoda</taxon>
        <taxon>Insecta</taxon>
        <taxon>Pterygota</taxon>
        <taxon>Neoptera</taxon>
        <taxon>Paraneoptera</taxon>
        <taxon>Hemiptera</taxon>
        <taxon>Sternorrhyncha</taxon>
        <taxon>Aphidomorpha</taxon>
        <taxon>Aphidoidea</taxon>
        <taxon>Aphididae</taxon>
        <taxon>Aphidini</taxon>
        <taxon>Aphis</taxon>
        <taxon>Aphis</taxon>
    </lineage>
</organism>
<evidence type="ECO:0000259" key="1">
    <source>
        <dbReference type="Pfam" id="PF05699"/>
    </source>
</evidence>
<feature type="domain" description="HAT C-terminal dimerisation" evidence="1">
    <location>
        <begin position="339"/>
        <end position="401"/>
    </location>
</feature>
<sequence length="460" mass="53636">MCVVVKFYDGDLKHIVSRFWDLVPVYNVKDPDKVNQGATGENLFNCIMSSFEKHGIDFKNIVSFGSDGCSTMMGKNNSVSSRMKIMFSTIVIIKCICHSLHLCCSQACKSLPKEVVYRILEQWEALRLYFTEKWFSEKLMSAESIFKQLHDPFTKAYFLFLDFILPKFTYLNQYFQTEKVILPSLHEKMEFTYKEFLMYYMSRNYVLHTPLGILSPEDKNNILPGNKVYLGTKLSAFSLSSDISDRPDLLLEFQNRCTDFYTVSCVEIKKRYNFSDLIMPMIRMLSPSVAISFEKRDEYPSIARLALQLPRLINEDKLQQIEDQWRTLPLINIPENVIVDNDPEKFWIYIQLLESGQFYELSTFCLIVMSLPHSNAQCERVFSKINRLKTNVRNKLITPTVSETLMTSECIKQQGTCVNFMPSKEMLSRMCSRNLYSFEKNDIIPIETNKTNVIDDIFIL</sequence>